<dbReference type="SUPFAM" id="SSF53756">
    <property type="entry name" value="UDP-Glycosyltransferase/glycogen phosphorylase"/>
    <property type="match status" value="1"/>
</dbReference>
<organism evidence="3 4">
    <name type="scientific">Seinonella peptonophila</name>
    <dbReference type="NCBI Taxonomy" id="112248"/>
    <lineage>
        <taxon>Bacteria</taxon>
        <taxon>Bacillati</taxon>
        <taxon>Bacillota</taxon>
        <taxon>Bacilli</taxon>
        <taxon>Bacillales</taxon>
        <taxon>Thermoactinomycetaceae</taxon>
        <taxon>Seinonella</taxon>
    </lineage>
</organism>
<dbReference type="EMBL" id="FQVL01000013">
    <property type="protein sequence ID" value="SHF28258.1"/>
    <property type="molecule type" value="Genomic_DNA"/>
</dbReference>
<dbReference type="Proteomes" id="UP000184476">
    <property type="component" value="Unassembled WGS sequence"/>
</dbReference>
<feature type="domain" description="Glycosyl transferase family 1" evidence="1">
    <location>
        <begin position="191"/>
        <end position="359"/>
    </location>
</feature>
<dbReference type="PANTHER" id="PTHR12526:SF630">
    <property type="entry name" value="GLYCOSYLTRANSFERASE"/>
    <property type="match status" value="1"/>
</dbReference>
<reference evidence="3 4" key="1">
    <citation type="submission" date="2016-11" db="EMBL/GenBank/DDBJ databases">
        <authorList>
            <person name="Jaros S."/>
            <person name="Januszkiewicz K."/>
            <person name="Wedrychowicz H."/>
        </authorList>
    </citation>
    <scope>NUCLEOTIDE SEQUENCE [LARGE SCALE GENOMIC DNA]</scope>
    <source>
        <strain evidence="3 4">DSM 44666</strain>
    </source>
</reference>
<evidence type="ECO:0000259" key="1">
    <source>
        <dbReference type="Pfam" id="PF00534"/>
    </source>
</evidence>
<dbReference type="STRING" id="112248.SAMN05444392_11344"/>
<proteinExistence type="predicted"/>
<name>A0A1M5ADB8_9BACL</name>
<dbReference type="GO" id="GO:0016757">
    <property type="term" value="F:glycosyltransferase activity"/>
    <property type="evidence" value="ECO:0007669"/>
    <property type="project" value="InterPro"/>
</dbReference>
<dbReference type="InterPro" id="IPR028098">
    <property type="entry name" value="Glyco_trans_4-like_N"/>
</dbReference>
<evidence type="ECO:0000259" key="2">
    <source>
        <dbReference type="Pfam" id="PF13477"/>
    </source>
</evidence>
<keyword evidence="4" id="KW-1185">Reference proteome</keyword>
<dbReference type="PANTHER" id="PTHR12526">
    <property type="entry name" value="GLYCOSYLTRANSFERASE"/>
    <property type="match status" value="1"/>
</dbReference>
<evidence type="ECO:0000313" key="3">
    <source>
        <dbReference type="EMBL" id="SHF28258.1"/>
    </source>
</evidence>
<keyword evidence="3" id="KW-0808">Transferase</keyword>
<gene>
    <name evidence="3" type="ORF">SAMN05444392_11344</name>
</gene>
<dbReference type="Pfam" id="PF00534">
    <property type="entry name" value="Glycos_transf_1"/>
    <property type="match status" value="1"/>
</dbReference>
<protein>
    <submittedName>
        <fullName evidence="3">Glycosyltransferase involved in cell wall bisynthesis</fullName>
    </submittedName>
</protein>
<dbReference type="OrthoDB" id="9806653at2"/>
<dbReference type="Pfam" id="PF13477">
    <property type="entry name" value="Glyco_trans_4_2"/>
    <property type="match status" value="1"/>
</dbReference>
<dbReference type="Gene3D" id="3.40.50.2000">
    <property type="entry name" value="Glycogen Phosphorylase B"/>
    <property type="match status" value="2"/>
</dbReference>
<dbReference type="InterPro" id="IPR001296">
    <property type="entry name" value="Glyco_trans_1"/>
</dbReference>
<dbReference type="AlphaFoldDB" id="A0A1M5ADB8"/>
<sequence length="383" mass="44529">MKILQICNIDMAVEAFLKPFHNILVQQGYIVHYACTNTGPCFKELQHQGLHMIHIPIDREIKPISNLKSITLLTTLMKKERYDVVHVHTPLASILGRVAAKLAGVKQVIYTAHGFYFHENMSKLNYLFLYSIEKFFARYFTSMLHLVSKEDYELCIRKHFKTENSIFHINNGVDFRDRFNPKHVSESEKIRLRNEFSINKNDIVFTFIGRLVKEKGIFELIDAFQELTKSNNDVKLLIIGGLSVSERDQKSYRRLLKIIKDNTCIIPTSFRKDIPELLAITDVFVLPSHREGLPLVILEAMAMKKPIIATNIRGCREEVIHNKNGFLVEKENSLELYTRLQQLANDKALRLQFGENSRKIVKRQFDDKRTLGSQLEIYQSLFN</sequence>
<evidence type="ECO:0000313" key="4">
    <source>
        <dbReference type="Proteomes" id="UP000184476"/>
    </source>
</evidence>
<dbReference type="RefSeq" id="WP_073156952.1">
    <property type="nucleotide sequence ID" value="NZ_FQVL01000013.1"/>
</dbReference>
<feature type="domain" description="Glycosyltransferase subfamily 4-like N-terminal" evidence="2">
    <location>
        <begin position="6"/>
        <end position="135"/>
    </location>
</feature>
<dbReference type="CDD" id="cd03808">
    <property type="entry name" value="GT4_CapM-like"/>
    <property type="match status" value="1"/>
</dbReference>
<accession>A0A1M5ADB8</accession>